<gene>
    <name evidence="3" type="ORF">PHPALM_3669</name>
</gene>
<keyword evidence="4" id="KW-1185">Reference proteome</keyword>
<dbReference type="InterPro" id="IPR008906">
    <property type="entry name" value="HATC_C_dom"/>
</dbReference>
<dbReference type="GO" id="GO:0046983">
    <property type="term" value="F:protein dimerization activity"/>
    <property type="evidence" value="ECO:0007669"/>
    <property type="project" value="InterPro"/>
</dbReference>
<feature type="region of interest" description="Disordered" evidence="1">
    <location>
        <begin position="1"/>
        <end position="22"/>
    </location>
</feature>
<evidence type="ECO:0000259" key="2">
    <source>
        <dbReference type="Pfam" id="PF05699"/>
    </source>
</evidence>
<evidence type="ECO:0000256" key="1">
    <source>
        <dbReference type="SAM" id="MobiDB-lite"/>
    </source>
</evidence>
<dbReference type="SUPFAM" id="SSF53098">
    <property type="entry name" value="Ribonuclease H-like"/>
    <property type="match status" value="1"/>
</dbReference>
<name>A0A2P4YLT6_9STRA</name>
<feature type="domain" description="HAT C-terminal dimerisation" evidence="2">
    <location>
        <begin position="250"/>
        <end position="302"/>
    </location>
</feature>
<dbReference type="Proteomes" id="UP000237271">
    <property type="component" value="Unassembled WGS sequence"/>
</dbReference>
<organism evidence="3 4">
    <name type="scientific">Phytophthora palmivora</name>
    <dbReference type="NCBI Taxonomy" id="4796"/>
    <lineage>
        <taxon>Eukaryota</taxon>
        <taxon>Sar</taxon>
        <taxon>Stramenopiles</taxon>
        <taxon>Oomycota</taxon>
        <taxon>Peronosporomycetes</taxon>
        <taxon>Peronosporales</taxon>
        <taxon>Peronosporaceae</taxon>
        <taxon>Phytophthora</taxon>
    </lineage>
</organism>
<dbReference type="EMBL" id="NCKW01001913">
    <property type="protein sequence ID" value="POM78766.1"/>
    <property type="molecule type" value="Genomic_DNA"/>
</dbReference>
<comment type="caution">
    <text evidence="3">The sequence shown here is derived from an EMBL/GenBank/DDBJ whole genome shotgun (WGS) entry which is preliminary data.</text>
</comment>
<proteinExistence type="predicted"/>
<evidence type="ECO:0000313" key="3">
    <source>
        <dbReference type="EMBL" id="POM78766.1"/>
    </source>
</evidence>
<dbReference type="InterPro" id="IPR012337">
    <property type="entry name" value="RNaseH-like_sf"/>
</dbReference>
<reference evidence="3 4" key="1">
    <citation type="journal article" date="2017" name="Genome Biol. Evol.">
        <title>Phytophthora megakarya and P. palmivora, closely related causal agents of cacao black pod rot, underwent increases in genome sizes and gene numbers by different mechanisms.</title>
        <authorList>
            <person name="Ali S.S."/>
            <person name="Shao J."/>
            <person name="Lary D.J."/>
            <person name="Kronmiller B."/>
            <person name="Shen D."/>
            <person name="Strem M.D."/>
            <person name="Amoako-Attah I."/>
            <person name="Akrofi A.Y."/>
            <person name="Begoude B.A."/>
            <person name="Ten Hoopen G.M."/>
            <person name="Coulibaly K."/>
            <person name="Kebe B.I."/>
            <person name="Melnick R.L."/>
            <person name="Guiltinan M.J."/>
            <person name="Tyler B.M."/>
            <person name="Meinhardt L.W."/>
            <person name="Bailey B.A."/>
        </authorList>
    </citation>
    <scope>NUCLEOTIDE SEQUENCE [LARGE SCALE GENOMIC DNA]</scope>
    <source>
        <strain evidence="4">sbr112.9</strain>
    </source>
</reference>
<evidence type="ECO:0000313" key="4">
    <source>
        <dbReference type="Proteomes" id="UP000237271"/>
    </source>
</evidence>
<sequence>MEILPGLKDEHPTRTKRGRPPSSLSTNFFRLNEKCNKTMWWTVCKYCYAAHVNDKQTISFPVNDDFPGLETIVVLGVTRLVSGSVYRLQNLPQLKPECVGVFYWSTKRRRCILADSEFWVLLTSAERIVRPLCAASFRLQRDENTVADVVISFAATEFSNALADCVEARWNACEQPLFILGYYLHPNFVAEARELPLTVLTDLDDVCQLAQYYYRRFIGTDDSGLRGDMFAWIEGTFTTSRPSDFNTDVVLKFWEYEKKAKPNSKLPALALTVLAIAVNTATCERLFSELALIHTPKRNKMTVEKPMKHQIMR</sequence>
<protein>
    <recommendedName>
        <fullName evidence="2">HAT C-terminal dimerisation domain-containing protein</fullName>
    </recommendedName>
</protein>
<dbReference type="AlphaFoldDB" id="A0A2P4YLT6"/>
<dbReference type="Pfam" id="PF05699">
    <property type="entry name" value="Dimer_Tnp_hAT"/>
    <property type="match status" value="1"/>
</dbReference>
<accession>A0A2P4YLT6</accession>
<dbReference type="OrthoDB" id="110517at2759"/>